<evidence type="ECO:0000313" key="12">
    <source>
        <dbReference type="EMBL" id="CAI5454882.1"/>
    </source>
</evidence>
<feature type="transmembrane region" description="Helical" evidence="10">
    <location>
        <begin position="192"/>
        <end position="215"/>
    </location>
</feature>
<feature type="transmembrane region" description="Helical" evidence="10">
    <location>
        <begin position="305"/>
        <end position="328"/>
    </location>
</feature>
<dbReference type="PANTHER" id="PTHR10110">
    <property type="entry name" value="SODIUM/HYDROGEN EXCHANGER"/>
    <property type="match status" value="1"/>
</dbReference>
<dbReference type="Gene3D" id="6.10.140.1330">
    <property type="match status" value="1"/>
</dbReference>
<evidence type="ECO:0000256" key="7">
    <source>
        <dbReference type="ARBA" id="ARBA00023136"/>
    </source>
</evidence>
<feature type="transmembrane region" description="Helical" evidence="10">
    <location>
        <begin position="375"/>
        <end position="395"/>
    </location>
</feature>
<feature type="domain" description="Cation/H+ exchanger transmembrane" evidence="11">
    <location>
        <begin position="39"/>
        <end position="400"/>
    </location>
</feature>
<comment type="similarity">
    <text evidence="9">Belongs to the monovalent cation:proton antiporter 1 (CPA1) transporter (TC 2.A.36) family.</text>
</comment>
<keyword evidence="13" id="KW-1185">Reference proteome</keyword>
<reference evidence="12" key="1">
    <citation type="submission" date="2022-11" db="EMBL/GenBank/DDBJ databases">
        <authorList>
            <person name="Kikuchi T."/>
        </authorList>
    </citation>
    <scope>NUCLEOTIDE SEQUENCE</scope>
    <source>
        <strain evidence="12">PS1010</strain>
    </source>
</reference>
<evidence type="ECO:0000256" key="8">
    <source>
        <dbReference type="ARBA" id="ARBA00023201"/>
    </source>
</evidence>
<name>A0A9P1J1C8_9PELO</name>
<evidence type="ECO:0000256" key="5">
    <source>
        <dbReference type="ARBA" id="ARBA00023053"/>
    </source>
</evidence>
<keyword evidence="5" id="KW-0915">Sodium</keyword>
<dbReference type="Proteomes" id="UP001152747">
    <property type="component" value="Unassembled WGS sequence"/>
</dbReference>
<comment type="subcellular location">
    <subcellularLocation>
        <location evidence="1">Membrane</location>
        <topology evidence="1">Multi-pass membrane protein</topology>
    </subcellularLocation>
</comment>
<dbReference type="InterPro" id="IPR006153">
    <property type="entry name" value="Cation/H_exchanger_TM"/>
</dbReference>
<dbReference type="PANTHER" id="PTHR10110:SF125">
    <property type="entry name" value="SODIUM_HYDROGEN EXCHANGER"/>
    <property type="match status" value="1"/>
</dbReference>
<sequence length="489" mass="54813">MHNLSDLHWNYVETPLLLTIWIISIAMAKLAFHNSQRLRKLFPESAVLIVLGLIADLFFLYLLPPIVLDAGYSMPNAAFFSNIGTILIYAVIGTVCNIVLIGACIFAMSPFYTFELNYVDVLLFSTLISAVDPVAVLSVFDEIHVNKLLYICVFGESLLNDAVTVVLYHAFHSMVKIGQAQIIYQDFTETMMNFLLVAGGGILIGFVFTGITAFANKYSSDSPIVQPLICLAFPYLSYLVSEFVHVSGILAIVTCGLLMKPYVMGSMTDQADITVKYFQKTLSSICEAIIFVFLGFSIFSKNHRFDFIFSITTVIACILCRFIVVFFLTHYANKKRAKKIAVRDQIIMAFGGLRGAICFGLVLILDPSYIQSKPILISTTLIVISVTVFIQGTLIKPLVRFLDIKTGEHVEKSIVQQIVINSCDDIMCGVEALLGKRGEYYWRGQINDIDRKYVQPSLTKKQTTRGTKLMEKLSKMATEEQRQQLLHEF</sequence>
<keyword evidence="2 9" id="KW-0813">Transport</keyword>
<dbReference type="GO" id="GO:0098719">
    <property type="term" value="P:sodium ion import across plasma membrane"/>
    <property type="evidence" value="ECO:0007669"/>
    <property type="project" value="TreeGrafter"/>
</dbReference>
<dbReference type="Pfam" id="PF00999">
    <property type="entry name" value="Na_H_Exchanger"/>
    <property type="match status" value="1"/>
</dbReference>
<organism evidence="12 13">
    <name type="scientific">Caenorhabditis angaria</name>
    <dbReference type="NCBI Taxonomy" id="860376"/>
    <lineage>
        <taxon>Eukaryota</taxon>
        <taxon>Metazoa</taxon>
        <taxon>Ecdysozoa</taxon>
        <taxon>Nematoda</taxon>
        <taxon>Chromadorea</taxon>
        <taxon>Rhabditida</taxon>
        <taxon>Rhabditina</taxon>
        <taxon>Rhabditomorpha</taxon>
        <taxon>Rhabditoidea</taxon>
        <taxon>Rhabditidae</taxon>
        <taxon>Peloderinae</taxon>
        <taxon>Caenorhabditis</taxon>
    </lineage>
</organism>
<dbReference type="InterPro" id="IPR018422">
    <property type="entry name" value="Cation/H_exchanger_CPA1"/>
</dbReference>
<dbReference type="GO" id="GO:0005886">
    <property type="term" value="C:plasma membrane"/>
    <property type="evidence" value="ECO:0007669"/>
    <property type="project" value="TreeGrafter"/>
</dbReference>
<accession>A0A9P1J1C8</accession>
<keyword evidence="7 10" id="KW-0472">Membrane</keyword>
<protein>
    <recommendedName>
        <fullName evidence="9">Sodium/hydrogen exchanger</fullName>
    </recommendedName>
</protein>
<evidence type="ECO:0000256" key="1">
    <source>
        <dbReference type="ARBA" id="ARBA00004141"/>
    </source>
</evidence>
<feature type="transmembrane region" description="Helical" evidence="10">
    <location>
        <begin position="280"/>
        <end position="299"/>
    </location>
</feature>
<dbReference type="OrthoDB" id="196264at2759"/>
<feature type="transmembrane region" description="Helical" evidence="10">
    <location>
        <begin position="83"/>
        <end position="106"/>
    </location>
</feature>
<feature type="transmembrane region" description="Helical" evidence="10">
    <location>
        <begin position="349"/>
        <end position="369"/>
    </location>
</feature>
<evidence type="ECO:0000259" key="11">
    <source>
        <dbReference type="Pfam" id="PF00999"/>
    </source>
</evidence>
<feature type="transmembrane region" description="Helical" evidence="10">
    <location>
        <begin position="12"/>
        <end position="32"/>
    </location>
</feature>
<evidence type="ECO:0000313" key="13">
    <source>
        <dbReference type="Proteomes" id="UP001152747"/>
    </source>
</evidence>
<gene>
    <name evidence="12" type="ORF">CAMP_LOCUS17519</name>
</gene>
<feature type="transmembrane region" description="Helical" evidence="10">
    <location>
        <begin position="44"/>
        <end position="63"/>
    </location>
</feature>
<dbReference type="GO" id="GO:0051453">
    <property type="term" value="P:regulation of intracellular pH"/>
    <property type="evidence" value="ECO:0007669"/>
    <property type="project" value="TreeGrafter"/>
</dbReference>
<evidence type="ECO:0000256" key="9">
    <source>
        <dbReference type="RuleBase" id="RU003722"/>
    </source>
</evidence>
<evidence type="ECO:0000256" key="10">
    <source>
        <dbReference type="SAM" id="Phobius"/>
    </source>
</evidence>
<dbReference type="NCBIfam" id="TIGR00840">
    <property type="entry name" value="b_cpa1"/>
    <property type="match status" value="1"/>
</dbReference>
<dbReference type="GO" id="GO:0015386">
    <property type="term" value="F:potassium:proton antiporter activity"/>
    <property type="evidence" value="ECO:0007669"/>
    <property type="project" value="TreeGrafter"/>
</dbReference>
<feature type="transmembrane region" description="Helical" evidence="10">
    <location>
        <begin position="148"/>
        <end position="171"/>
    </location>
</feature>
<keyword evidence="8 9" id="KW-0739">Sodium transport</keyword>
<dbReference type="AlphaFoldDB" id="A0A9P1J1C8"/>
<comment type="caution">
    <text evidence="12">The sequence shown here is derived from an EMBL/GenBank/DDBJ whole genome shotgun (WGS) entry which is preliminary data.</text>
</comment>
<keyword evidence="6 9" id="KW-0406">Ion transport</keyword>
<evidence type="ECO:0000256" key="4">
    <source>
        <dbReference type="ARBA" id="ARBA00022989"/>
    </source>
</evidence>
<feature type="transmembrane region" description="Helical" evidence="10">
    <location>
        <begin position="235"/>
        <end position="259"/>
    </location>
</feature>
<dbReference type="GO" id="GO:0015385">
    <property type="term" value="F:sodium:proton antiporter activity"/>
    <property type="evidence" value="ECO:0007669"/>
    <property type="project" value="InterPro"/>
</dbReference>
<keyword evidence="3 9" id="KW-0812">Transmembrane</keyword>
<evidence type="ECO:0000256" key="2">
    <source>
        <dbReference type="ARBA" id="ARBA00022448"/>
    </source>
</evidence>
<feature type="transmembrane region" description="Helical" evidence="10">
    <location>
        <begin position="118"/>
        <end position="136"/>
    </location>
</feature>
<evidence type="ECO:0000256" key="6">
    <source>
        <dbReference type="ARBA" id="ARBA00023065"/>
    </source>
</evidence>
<keyword evidence="9" id="KW-0050">Antiport</keyword>
<evidence type="ECO:0000256" key="3">
    <source>
        <dbReference type="ARBA" id="ARBA00022692"/>
    </source>
</evidence>
<keyword evidence="4 10" id="KW-1133">Transmembrane helix</keyword>
<dbReference type="PRINTS" id="PR01084">
    <property type="entry name" value="NAHEXCHNGR"/>
</dbReference>
<dbReference type="InterPro" id="IPR004709">
    <property type="entry name" value="NaH_exchanger"/>
</dbReference>
<dbReference type="EMBL" id="CANHGI010000006">
    <property type="protein sequence ID" value="CAI5454882.1"/>
    <property type="molecule type" value="Genomic_DNA"/>
</dbReference>
<proteinExistence type="inferred from homology"/>